<protein>
    <submittedName>
        <fullName evidence="2">(2Fe-2S)-binding protein</fullName>
    </submittedName>
</protein>
<dbReference type="Pfam" id="PF00111">
    <property type="entry name" value="Fer2"/>
    <property type="match status" value="1"/>
</dbReference>
<dbReference type="RefSeq" id="WP_115691868.1">
    <property type="nucleotide sequence ID" value="NZ_CP031417.1"/>
</dbReference>
<evidence type="ECO:0000259" key="1">
    <source>
        <dbReference type="Pfam" id="PF00111"/>
    </source>
</evidence>
<feature type="domain" description="2Fe-2S ferredoxin-type" evidence="1">
    <location>
        <begin position="9"/>
        <end position="85"/>
    </location>
</feature>
<dbReference type="InterPro" id="IPR012675">
    <property type="entry name" value="Beta-grasp_dom_sf"/>
</dbReference>
<dbReference type="GO" id="GO:0051536">
    <property type="term" value="F:iron-sulfur cluster binding"/>
    <property type="evidence" value="ECO:0007669"/>
    <property type="project" value="InterPro"/>
</dbReference>
<dbReference type="EMBL" id="CP031417">
    <property type="protein sequence ID" value="AXK81489.1"/>
    <property type="molecule type" value="Genomic_DNA"/>
</dbReference>
<dbReference type="KEGG" id="ptaw:DW352_13800"/>
<name>A0A345ZX42_9HYPH</name>
<sequence>MPKIVLHRDGQTYEGEVNANTNLVVMAGIKRFPYPNLRYGCGMGKCAKCACRVLKGAEHLPPPNWKEQERLGPRLEEGYRLICQLWVNEDVELFQDKDPIKPLLPAPAVRSGAAE</sequence>
<evidence type="ECO:0000313" key="3">
    <source>
        <dbReference type="Proteomes" id="UP000254889"/>
    </source>
</evidence>
<dbReference type="CDD" id="cd00207">
    <property type="entry name" value="fer2"/>
    <property type="match status" value="1"/>
</dbReference>
<accession>A0A345ZX42</accession>
<evidence type="ECO:0000313" key="2">
    <source>
        <dbReference type="EMBL" id="AXK81489.1"/>
    </source>
</evidence>
<reference evidence="2 3" key="1">
    <citation type="submission" date="2018-07" db="EMBL/GenBank/DDBJ databases">
        <authorList>
            <person name="Quirk P.G."/>
            <person name="Krulwich T.A."/>
        </authorList>
    </citation>
    <scope>NUCLEOTIDE SEQUENCE [LARGE SCALE GENOMIC DNA]</scope>
    <source>
        <strain evidence="2 3">CC-BB4</strain>
    </source>
</reference>
<dbReference type="Proteomes" id="UP000254889">
    <property type="component" value="Chromosome"/>
</dbReference>
<dbReference type="InterPro" id="IPR001041">
    <property type="entry name" value="2Fe-2S_ferredoxin-type"/>
</dbReference>
<dbReference type="OrthoDB" id="341967at2"/>
<dbReference type="SUPFAM" id="SSF54292">
    <property type="entry name" value="2Fe-2S ferredoxin-like"/>
    <property type="match status" value="1"/>
</dbReference>
<dbReference type="Gene3D" id="3.10.20.30">
    <property type="match status" value="1"/>
</dbReference>
<gene>
    <name evidence="2" type="ORF">DW352_13800</name>
</gene>
<organism evidence="2 3">
    <name type="scientific">Pseudolabrys taiwanensis</name>
    <dbReference type="NCBI Taxonomy" id="331696"/>
    <lineage>
        <taxon>Bacteria</taxon>
        <taxon>Pseudomonadati</taxon>
        <taxon>Pseudomonadota</taxon>
        <taxon>Alphaproteobacteria</taxon>
        <taxon>Hyphomicrobiales</taxon>
        <taxon>Xanthobacteraceae</taxon>
        <taxon>Pseudolabrys</taxon>
    </lineage>
</organism>
<proteinExistence type="predicted"/>
<dbReference type="InterPro" id="IPR036010">
    <property type="entry name" value="2Fe-2S_ferredoxin-like_sf"/>
</dbReference>
<keyword evidence="3" id="KW-1185">Reference proteome</keyword>
<dbReference type="AlphaFoldDB" id="A0A345ZX42"/>